<evidence type="ECO:0000256" key="4">
    <source>
        <dbReference type="ARBA" id="ARBA00011245"/>
    </source>
</evidence>
<comment type="catalytic activity">
    <reaction evidence="1">
        <text>Hydrolysis of DNA containing ring-opened 7-methylguanine residues, releasing 2,6-diamino-4-hydroxy-5-(N-methyl)formamidopyrimidine.</text>
        <dbReference type="EC" id="3.2.2.23"/>
    </reaction>
</comment>
<evidence type="ECO:0000256" key="13">
    <source>
        <dbReference type="ARBA" id="ARBA00023268"/>
    </source>
</evidence>
<evidence type="ECO:0000256" key="8">
    <source>
        <dbReference type="ARBA" id="ARBA00022801"/>
    </source>
</evidence>
<keyword evidence="9" id="KW-0862">Zinc</keyword>
<evidence type="ECO:0000256" key="3">
    <source>
        <dbReference type="ARBA" id="ARBA00009409"/>
    </source>
</evidence>
<dbReference type="InterPro" id="IPR010979">
    <property type="entry name" value="Ribosomal_uS13-like_H2TH"/>
</dbReference>
<keyword evidence="6" id="KW-0227">DNA damage</keyword>
<dbReference type="InterPro" id="IPR020629">
    <property type="entry name" value="FPG_Glyclase"/>
</dbReference>
<keyword evidence="8" id="KW-0378">Hydrolase</keyword>
<sequence>MPELPEIETVRLQLAKVLPGKKIRKIEILKLKSFQGKKELAEGKEVIGVKRMAKVLLIDLAGDIDIAIHFKMTGQLVFEPAVQKSTKYEVPSAKGRIVGGHPTKDFTGELPSKHTRVIFRLDSGTLYFNDQRLFGWVMVNSEFKIQNLKFLQNLGPEPFDITGEEFEKLVSRSKRPIKLVLMDQTVISGVGNIYANDALWEAKVNPRRLANTLRGNQHKELYKSVLGVLREGIRYGGATAADAKYINLHGLGGHYQEHFRTYDREGEECLREDGGIIHKFSLGGRGTYFCPVCQR</sequence>
<dbReference type="SUPFAM" id="SSF57716">
    <property type="entry name" value="Glucocorticoid receptor-like (DNA-binding domain)"/>
    <property type="match status" value="1"/>
</dbReference>
<dbReference type="PROSITE" id="PS51066">
    <property type="entry name" value="ZF_FPG_2"/>
    <property type="match status" value="1"/>
</dbReference>
<dbReference type="AlphaFoldDB" id="A0A0G1TR49"/>
<evidence type="ECO:0000259" key="18">
    <source>
        <dbReference type="PROSITE" id="PS51068"/>
    </source>
</evidence>
<feature type="domain" description="Formamidopyrimidine-DNA glycosylase catalytic" evidence="18">
    <location>
        <begin position="2"/>
        <end position="135"/>
    </location>
</feature>
<keyword evidence="5" id="KW-0479">Metal-binding</keyword>
<evidence type="ECO:0000256" key="14">
    <source>
        <dbReference type="ARBA" id="ARBA00023295"/>
    </source>
</evidence>
<evidence type="ECO:0000256" key="6">
    <source>
        <dbReference type="ARBA" id="ARBA00022763"/>
    </source>
</evidence>
<keyword evidence="11" id="KW-0234">DNA repair</keyword>
<dbReference type="SUPFAM" id="SSF46946">
    <property type="entry name" value="S13-like H2TH domain"/>
    <property type="match status" value="1"/>
</dbReference>
<proteinExistence type="inferred from homology"/>
<evidence type="ECO:0000313" key="20">
    <source>
        <dbReference type="Proteomes" id="UP000034607"/>
    </source>
</evidence>
<dbReference type="GO" id="GO:0008270">
    <property type="term" value="F:zinc ion binding"/>
    <property type="evidence" value="ECO:0007669"/>
    <property type="project" value="UniProtKB-KW"/>
</dbReference>
<keyword evidence="12" id="KW-0456">Lyase</keyword>
<dbReference type="Gene3D" id="3.20.190.10">
    <property type="entry name" value="MutM-like, N-terminal"/>
    <property type="match status" value="1"/>
</dbReference>
<comment type="caution">
    <text evidence="19">The sequence shown here is derived from an EMBL/GenBank/DDBJ whole genome shotgun (WGS) entry which is preliminary data.</text>
</comment>
<evidence type="ECO:0000256" key="11">
    <source>
        <dbReference type="ARBA" id="ARBA00023204"/>
    </source>
</evidence>
<dbReference type="FunFam" id="1.10.8.50:FF:000003">
    <property type="entry name" value="Formamidopyrimidine-DNA glycosylase"/>
    <property type="match status" value="1"/>
</dbReference>
<evidence type="ECO:0000256" key="5">
    <source>
        <dbReference type="ARBA" id="ARBA00022723"/>
    </source>
</evidence>
<dbReference type="GO" id="GO:0140078">
    <property type="term" value="F:class I DNA-(apurinic or apyrimidinic site) endonuclease activity"/>
    <property type="evidence" value="ECO:0007669"/>
    <property type="project" value="UniProtKB-EC"/>
</dbReference>
<dbReference type="InterPro" id="IPR000214">
    <property type="entry name" value="Znf_DNA_glyclase/AP_lyase"/>
</dbReference>
<dbReference type="InterPro" id="IPR012319">
    <property type="entry name" value="FPG_cat"/>
</dbReference>
<dbReference type="PANTHER" id="PTHR22993:SF9">
    <property type="entry name" value="FORMAMIDOPYRIMIDINE-DNA GLYCOSYLASE"/>
    <property type="match status" value="1"/>
</dbReference>
<dbReference type="Pfam" id="PF06831">
    <property type="entry name" value="H2TH"/>
    <property type="match status" value="1"/>
</dbReference>
<dbReference type="InterPro" id="IPR015886">
    <property type="entry name" value="H2TH_FPG"/>
</dbReference>
<evidence type="ECO:0000256" key="2">
    <source>
        <dbReference type="ARBA" id="ARBA00001947"/>
    </source>
</evidence>
<dbReference type="PATRIC" id="fig|1618357.3.peg.325"/>
<dbReference type="NCBIfam" id="NF002211">
    <property type="entry name" value="PRK01103.1"/>
    <property type="match status" value="1"/>
</dbReference>
<dbReference type="SMART" id="SM00898">
    <property type="entry name" value="Fapy_DNA_glyco"/>
    <property type="match status" value="1"/>
</dbReference>
<evidence type="ECO:0000256" key="9">
    <source>
        <dbReference type="ARBA" id="ARBA00022833"/>
    </source>
</evidence>
<dbReference type="Proteomes" id="UP000034607">
    <property type="component" value="Unassembled WGS sequence"/>
</dbReference>
<dbReference type="SMART" id="SM01232">
    <property type="entry name" value="H2TH"/>
    <property type="match status" value="1"/>
</dbReference>
<accession>A0A0G1TR49</accession>
<dbReference type="CDD" id="cd08966">
    <property type="entry name" value="EcFpg-like_N"/>
    <property type="match status" value="1"/>
</dbReference>
<evidence type="ECO:0000259" key="17">
    <source>
        <dbReference type="PROSITE" id="PS51066"/>
    </source>
</evidence>
<comment type="catalytic activity">
    <reaction evidence="15">
        <text>2'-deoxyribonucleotide-(2'-deoxyribose 5'-phosphate)-2'-deoxyribonucleotide-DNA = a 3'-end 2'-deoxyribonucleotide-(2,3-dehydro-2,3-deoxyribose 5'-phosphate)-DNA + a 5'-end 5'-phospho-2'-deoxyribonucleoside-DNA + H(+)</text>
        <dbReference type="Rhea" id="RHEA:66592"/>
        <dbReference type="Rhea" id="RHEA-COMP:13180"/>
        <dbReference type="Rhea" id="RHEA-COMP:16897"/>
        <dbReference type="Rhea" id="RHEA-COMP:17067"/>
        <dbReference type="ChEBI" id="CHEBI:15378"/>
        <dbReference type="ChEBI" id="CHEBI:136412"/>
        <dbReference type="ChEBI" id="CHEBI:157695"/>
        <dbReference type="ChEBI" id="CHEBI:167181"/>
        <dbReference type="EC" id="4.2.99.18"/>
    </reaction>
</comment>
<dbReference type="Pfam" id="PF06827">
    <property type="entry name" value="zf-FPG_IleRS"/>
    <property type="match status" value="1"/>
</dbReference>
<gene>
    <name evidence="19" type="ORF">UX78_C0005G0029</name>
</gene>
<evidence type="ECO:0000313" key="19">
    <source>
        <dbReference type="EMBL" id="KKU56613.1"/>
    </source>
</evidence>
<dbReference type="PANTHER" id="PTHR22993">
    <property type="entry name" value="FORMAMIDOPYRIMIDINE-DNA GLYCOSYLASE"/>
    <property type="match status" value="1"/>
</dbReference>
<dbReference type="InterPro" id="IPR010663">
    <property type="entry name" value="Znf_FPG/IleRS"/>
</dbReference>
<comment type="subunit">
    <text evidence="4">Monomer.</text>
</comment>
<evidence type="ECO:0000256" key="1">
    <source>
        <dbReference type="ARBA" id="ARBA00001668"/>
    </source>
</evidence>
<comment type="similarity">
    <text evidence="3">Belongs to the FPG family.</text>
</comment>
<dbReference type="GO" id="GO:0006284">
    <property type="term" value="P:base-excision repair"/>
    <property type="evidence" value="ECO:0007669"/>
    <property type="project" value="InterPro"/>
</dbReference>
<dbReference type="InterPro" id="IPR035937">
    <property type="entry name" value="FPG_N"/>
</dbReference>
<protein>
    <submittedName>
        <fullName evidence="19">Formamidopyrimidine-DNA glycosylase</fullName>
    </submittedName>
</protein>
<dbReference type="EMBL" id="LCNM01000005">
    <property type="protein sequence ID" value="KKU56613.1"/>
    <property type="molecule type" value="Genomic_DNA"/>
</dbReference>
<keyword evidence="14" id="KW-0326">Glycosidase</keyword>
<evidence type="ECO:0000256" key="12">
    <source>
        <dbReference type="ARBA" id="ARBA00023239"/>
    </source>
</evidence>
<feature type="domain" description="FPG-type" evidence="17">
    <location>
        <begin position="260"/>
        <end position="295"/>
    </location>
</feature>
<reference evidence="19 20" key="1">
    <citation type="journal article" date="2015" name="Nature">
        <title>rRNA introns, odd ribosomes, and small enigmatic genomes across a large radiation of phyla.</title>
        <authorList>
            <person name="Brown C.T."/>
            <person name="Hug L.A."/>
            <person name="Thomas B.C."/>
            <person name="Sharon I."/>
            <person name="Castelle C.J."/>
            <person name="Singh A."/>
            <person name="Wilkins M.J."/>
            <person name="Williams K.H."/>
            <person name="Banfield J.F."/>
        </authorList>
    </citation>
    <scope>NUCLEOTIDE SEQUENCE [LARGE SCALE GENOMIC DNA]</scope>
</reference>
<keyword evidence="7 16" id="KW-0863">Zinc-finger</keyword>
<evidence type="ECO:0000256" key="7">
    <source>
        <dbReference type="ARBA" id="ARBA00022771"/>
    </source>
</evidence>
<evidence type="ECO:0000256" key="15">
    <source>
        <dbReference type="ARBA" id="ARBA00044632"/>
    </source>
</evidence>
<dbReference type="Gene3D" id="1.10.8.50">
    <property type="match status" value="1"/>
</dbReference>
<evidence type="ECO:0000256" key="10">
    <source>
        <dbReference type="ARBA" id="ARBA00023125"/>
    </source>
</evidence>
<dbReference type="Pfam" id="PF01149">
    <property type="entry name" value="Fapy_DNA_glyco"/>
    <property type="match status" value="1"/>
</dbReference>
<dbReference type="SUPFAM" id="SSF81624">
    <property type="entry name" value="N-terminal domain of MutM-like DNA repair proteins"/>
    <property type="match status" value="1"/>
</dbReference>
<name>A0A0G1TR49_9BACT</name>
<organism evidence="19 20">
    <name type="scientific">Candidatus Amesbacteria bacterium GW2011_GWA2_47_11</name>
    <dbReference type="NCBI Taxonomy" id="1618357"/>
    <lineage>
        <taxon>Bacteria</taxon>
        <taxon>Candidatus Amesiibacteriota</taxon>
    </lineage>
</organism>
<keyword evidence="13" id="KW-0511">Multifunctional enzyme</keyword>
<evidence type="ECO:0000256" key="16">
    <source>
        <dbReference type="PROSITE-ProRule" id="PRU00391"/>
    </source>
</evidence>
<keyword evidence="10" id="KW-0238">DNA-binding</keyword>
<comment type="cofactor">
    <cofactor evidence="2">
        <name>Zn(2+)</name>
        <dbReference type="ChEBI" id="CHEBI:29105"/>
    </cofactor>
</comment>
<dbReference type="GO" id="GO:0003684">
    <property type="term" value="F:damaged DNA binding"/>
    <property type="evidence" value="ECO:0007669"/>
    <property type="project" value="InterPro"/>
</dbReference>
<dbReference type="PROSITE" id="PS51068">
    <property type="entry name" value="FPG_CAT"/>
    <property type="match status" value="1"/>
</dbReference>
<dbReference type="GO" id="GO:0034039">
    <property type="term" value="F:8-oxo-7,8-dihydroguanine DNA N-glycosylase activity"/>
    <property type="evidence" value="ECO:0007669"/>
    <property type="project" value="TreeGrafter"/>
</dbReference>